<dbReference type="SUPFAM" id="SSF46689">
    <property type="entry name" value="Homeodomain-like"/>
    <property type="match status" value="2"/>
</dbReference>
<dbReference type="AlphaFoldDB" id="V9KKK6"/>
<keyword evidence="2" id="KW-0539">Nucleus</keyword>
<dbReference type="OrthoDB" id="9909311at2759"/>
<keyword evidence="1" id="KW-0238">DNA-binding</keyword>
<dbReference type="GO" id="GO:0003677">
    <property type="term" value="F:DNA binding"/>
    <property type="evidence" value="ECO:0007669"/>
    <property type="project" value="UniProtKB-KW"/>
</dbReference>
<evidence type="ECO:0000259" key="4">
    <source>
        <dbReference type="PROSITE" id="PS51253"/>
    </source>
</evidence>
<accession>V9KKK6</accession>
<feature type="domain" description="HTH CENPB-type" evidence="4">
    <location>
        <begin position="275"/>
        <end position="346"/>
    </location>
</feature>
<dbReference type="InterPro" id="IPR007889">
    <property type="entry name" value="HTH_Psq"/>
</dbReference>
<dbReference type="GeneTree" id="ENSGT00940000153936"/>
<dbReference type="GO" id="GO:0005634">
    <property type="term" value="C:nucleus"/>
    <property type="evidence" value="ECO:0007669"/>
    <property type="project" value="TreeGrafter"/>
</dbReference>
<dbReference type="EMBL" id="JW866006">
    <property type="protein sequence ID" value="AFO98523.1"/>
    <property type="molecule type" value="mRNA"/>
</dbReference>
<reference evidence="7" key="1">
    <citation type="journal article" date="2006" name="Science">
        <title>Ancient noncoding elements conserved in the human genome.</title>
        <authorList>
            <person name="Venkatesh B."/>
            <person name="Kirkness E.F."/>
            <person name="Loh Y.H."/>
            <person name="Halpern A.L."/>
            <person name="Lee A.P."/>
            <person name="Johnson J."/>
            <person name="Dandona N."/>
            <person name="Viswanathan L.D."/>
            <person name="Tay A."/>
            <person name="Venter J.C."/>
            <person name="Strausberg R.L."/>
            <person name="Brenner S."/>
        </authorList>
    </citation>
    <scope>NUCLEOTIDE SEQUENCE [LARGE SCALE GENOMIC DNA]</scope>
</reference>
<dbReference type="SMART" id="SM00674">
    <property type="entry name" value="CENPB"/>
    <property type="match status" value="1"/>
</dbReference>
<dbReference type="InterPro" id="IPR006600">
    <property type="entry name" value="HTH_CenpB_DNA-bd_dom"/>
</dbReference>
<organism evidence="5">
    <name type="scientific">Callorhinchus milii</name>
    <name type="common">Ghost shark</name>
    <dbReference type="NCBI Taxonomy" id="7868"/>
    <lineage>
        <taxon>Eukaryota</taxon>
        <taxon>Metazoa</taxon>
        <taxon>Chordata</taxon>
        <taxon>Craniata</taxon>
        <taxon>Vertebrata</taxon>
        <taxon>Chondrichthyes</taxon>
        <taxon>Holocephali</taxon>
        <taxon>Chimaeriformes</taxon>
        <taxon>Callorhinchidae</taxon>
        <taxon>Callorhinchus</taxon>
    </lineage>
</organism>
<dbReference type="PANTHER" id="PTHR19303">
    <property type="entry name" value="TRANSPOSON"/>
    <property type="match status" value="1"/>
</dbReference>
<dbReference type="InterPro" id="IPR013923">
    <property type="entry name" value="Autophagy-rel_prot_16_dom"/>
</dbReference>
<reference evidence="5 7" key="3">
    <citation type="journal article" date="2014" name="Nature">
        <title>Elephant shark genome provides unique insights into gnathostome evolution.</title>
        <authorList>
            <consortium name="International Elephant Shark Genome Sequencing Consortium"/>
            <person name="Venkatesh B."/>
            <person name="Lee A.P."/>
            <person name="Ravi V."/>
            <person name="Maurya A.K."/>
            <person name="Lian M.M."/>
            <person name="Swann J.B."/>
            <person name="Ohta Y."/>
            <person name="Flajnik M.F."/>
            <person name="Sutoh Y."/>
            <person name="Kasahara M."/>
            <person name="Hoon S."/>
            <person name="Gangu V."/>
            <person name="Roy S.W."/>
            <person name="Irimia M."/>
            <person name="Korzh V."/>
            <person name="Kondrychyn I."/>
            <person name="Lim Z.W."/>
            <person name="Tay B.H."/>
            <person name="Tohari S."/>
            <person name="Kong K.W."/>
            <person name="Ho S."/>
            <person name="Lorente-Galdos B."/>
            <person name="Quilez J."/>
            <person name="Marques-Bonet T."/>
            <person name="Raney B.J."/>
            <person name="Ingham P.W."/>
            <person name="Tay A."/>
            <person name="Hillier L.W."/>
            <person name="Minx P."/>
            <person name="Boehm T."/>
            <person name="Wilson R.K."/>
            <person name="Brenner S."/>
            <person name="Warren W.C."/>
        </authorList>
    </citation>
    <scope>NUCLEOTIDE SEQUENCE</scope>
    <source>
        <tissue evidence="5">Heart</tissue>
    </source>
</reference>
<dbReference type="Pfam" id="PF03221">
    <property type="entry name" value="HTH_Tnp_Tc5"/>
    <property type="match status" value="1"/>
</dbReference>
<reference evidence="6" key="4">
    <citation type="submission" date="2025-05" db="UniProtKB">
        <authorList>
            <consortium name="Ensembl"/>
        </authorList>
    </citation>
    <scope>IDENTIFICATION</scope>
</reference>
<evidence type="ECO:0000256" key="3">
    <source>
        <dbReference type="SAM" id="Coils"/>
    </source>
</evidence>
<dbReference type="GeneID" id="103185753"/>
<dbReference type="Pfam" id="PF04218">
    <property type="entry name" value="CENP-B_N"/>
    <property type="match status" value="1"/>
</dbReference>
<dbReference type="Gene3D" id="1.10.10.60">
    <property type="entry name" value="Homeodomain-like"/>
    <property type="match status" value="2"/>
</dbReference>
<name>V9KKK6_CALMI</name>
<proteinExistence type="evidence at transcript level"/>
<dbReference type="KEGG" id="cmk:103185753"/>
<evidence type="ECO:0000256" key="2">
    <source>
        <dbReference type="ARBA" id="ARBA00023242"/>
    </source>
</evidence>
<dbReference type="PANTHER" id="PTHR19303:SF36">
    <property type="entry name" value="TIGGER TRANSPOSABLE ELEMENT-DERIVED PROTEIN 3"/>
    <property type="match status" value="1"/>
</dbReference>
<dbReference type="InterPro" id="IPR009057">
    <property type="entry name" value="Homeodomain-like_sf"/>
</dbReference>
<keyword evidence="3" id="KW-0175">Coiled coil</keyword>
<evidence type="ECO:0000256" key="1">
    <source>
        <dbReference type="ARBA" id="ARBA00023125"/>
    </source>
</evidence>
<dbReference type="RefSeq" id="XP_007902628.1">
    <property type="nucleotide sequence ID" value="XM_007904437.2"/>
</dbReference>
<dbReference type="Pfam" id="PF08614">
    <property type="entry name" value="ATG16"/>
    <property type="match status" value="1"/>
</dbReference>
<evidence type="ECO:0000313" key="5">
    <source>
        <dbReference type="EMBL" id="AFO98523.1"/>
    </source>
</evidence>
<dbReference type="PROSITE" id="PS51253">
    <property type="entry name" value="HTH_CENPB"/>
    <property type="match status" value="1"/>
</dbReference>
<protein>
    <submittedName>
        <fullName evidence="6">ATG16 autophagy related 16-like 1 (S. cerevisiae)</fullName>
    </submittedName>
    <submittedName>
        <fullName evidence="5">Autophagy-related protein 16-1</fullName>
    </submittedName>
</protein>
<reference evidence="7" key="2">
    <citation type="journal article" date="2007" name="PLoS Biol.">
        <title>Survey sequencing and comparative analysis of the elephant shark (Callorhinchus milii) genome.</title>
        <authorList>
            <person name="Venkatesh B."/>
            <person name="Kirkness E.F."/>
            <person name="Loh Y.H."/>
            <person name="Halpern A.L."/>
            <person name="Lee A.P."/>
            <person name="Johnson J."/>
            <person name="Dandona N."/>
            <person name="Viswanathan L.D."/>
            <person name="Tay A."/>
            <person name="Venter J.C."/>
            <person name="Strausberg R.L."/>
            <person name="Brenner S."/>
        </authorList>
    </citation>
    <scope>NUCLEOTIDE SEQUENCE [LARGE SCALE GENOMIC DNA]</scope>
</reference>
<gene>
    <name evidence="6" type="primary">LOC103185753</name>
</gene>
<dbReference type="CDD" id="cd22887">
    <property type="entry name" value="Atg16_CCD"/>
    <property type="match status" value="1"/>
</dbReference>
<keyword evidence="7" id="KW-1185">Reference proteome</keyword>
<dbReference type="Proteomes" id="UP000314986">
    <property type="component" value="Unassembled WGS sequence"/>
</dbReference>
<evidence type="ECO:0000313" key="6">
    <source>
        <dbReference type="Ensembl" id="ENSCMIP00000022896.1"/>
    </source>
</evidence>
<dbReference type="InterPro" id="IPR050863">
    <property type="entry name" value="CenT-Element_Derived"/>
</dbReference>
<dbReference type="Ensembl" id="ENSCMIT00000023287.1">
    <property type="protein sequence ID" value="ENSCMIP00000022896.1"/>
    <property type="gene ID" value="ENSCMIG00000010208.1"/>
</dbReference>
<dbReference type="Gene3D" id="1.20.5.170">
    <property type="match status" value="1"/>
</dbReference>
<evidence type="ECO:0000313" key="7">
    <source>
        <dbReference type="Proteomes" id="UP000314986"/>
    </source>
</evidence>
<feature type="coiled-coil region" evidence="3">
    <location>
        <begin position="94"/>
        <end position="156"/>
    </location>
</feature>
<sequence>MAEQQQQQRLREKLERQALEAMLGTYSKLLDKSDLQAVLAERLQSEKCELQNISPTLDRVPDETLLEQGTQIHIHQQVELRELYQKRGHLAQSMIELNSKLQQKDREIQTNEAKMVEYHKRIKKLETECRELRNNLQELERANHTLKNEYNTLQITFSTLEESLQKMADENHELITRWITEKAQDTNKLTVEKEKHDRPFILLGRIGTMSSVSMNPKRTDLPLAEKVKVVAALQGHKASYASVAKIFNISKSQVGRISQNRERILEEWRQNANPNRKRKRKGKDIEVEDALLLWFQQAMVEGARISGPMLKMKAKEFAEDLGHDDFEPTDGWLSRWKTRNNIVSKKDCNERHDMDCSATNGRGSEITNVGGMATATEIARNVTLFRAIQMLYKACENMQNNPMNHLNKVELKRETPKTDALQSEGELTSDDIFASLMTKQDRQPDVKQEDFCAVAKRPRLEAAVKESMADAAVTDCISDQSMCTAAAVTNVEALECVSKLENWLQLRGAVGNWEQMREVLREVQTVVNSAR</sequence>